<proteinExistence type="predicted"/>
<keyword evidence="1" id="KW-1015">Disulfide bond</keyword>
<reference evidence="5" key="1">
    <citation type="submission" date="2023-06" db="EMBL/GenBank/DDBJ databases">
        <authorList>
            <person name="Delattre M."/>
        </authorList>
    </citation>
    <scope>NUCLEOTIDE SEQUENCE</scope>
    <source>
        <strain evidence="5">AF72</strain>
    </source>
</reference>
<accession>A0AA36GFX2</accession>
<evidence type="ECO:0000313" key="5">
    <source>
        <dbReference type="EMBL" id="CAJ0586788.1"/>
    </source>
</evidence>
<dbReference type="AlphaFoldDB" id="A0AA36GFX2"/>
<keyword evidence="3" id="KW-0732">Signal</keyword>
<gene>
    <name evidence="5" type="ORF">MSPICULIGERA_LOCUS24774</name>
</gene>
<evidence type="ECO:0000256" key="2">
    <source>
        <dbReference type="SAM" id="MobiDB-lite"/>
    </source>
</evidence>
<dbReference type="Proteomes" id="UP001177023">
    <property type="component" value="Unassembled WGS sequence"/>
</dbReference>
<dbReference type="PROSITE" id="PS50015">
    <property type="entry name" value="SAP_B"/>
    <property type="match status" value="1"/>
</dbReference>
<comment type="caution">
    <text evidence="5">The sequence shown here is derived from an EMBL/GenBank/DDBJ whole genome shotgun (WGS) entry which is preliminary data.</text>
</comment>
<dbReference type="Gene3D" id="1.10.225.10">
    <property type="entry name" value="Saposin-like"/>
    <property type="match status" value="1"/>
</dbReference>
<dbReference type="EMBL" id="CATQJA010002709">
    <property type="protein sequence ID" value="CAJ0586788.1"/>
    <property type="molecule type" value="Genomic_DNA"/>
</dbReference>
<protein>
    <recommendedName>
        <fullName evidence="4">Saposin B-type domain-containing protein</fullName>
    </recommendedName>
</protein>
<dbReference type="InterPro" id="IPR011001">
    <property type="entry name" value="Saposin-like"/>
</dbReference>
<evidence type="ECO:0000256" key="1">
    <source>
        <dbReference type="ARBA" id="ARBA00023157"/>
    </source>
</evidence>
<evidence type="ECO:0000259" key="4">
    <source>
        <dbReference type="PROSITE" id="PS50015"/>
    </source>
</evidence>
<feature type="domain" description="Saposin B-type" evidence="4">
    <location>
        <begin position="20"/>
        <end position="106"/>
    </location>
</feature>
<evidence type="ECO:0000313" key="6">
    <source>
        <dbReference type="Proteomes" id="UP001177023"/>
    </source>
</evidence>
<feature type="chain" id="PRO_5041469479" description="Saposin B-type domain-containing protein" evidence="3">
    <location>
        <begin position="18"/>
        <end position="127"/>
    </location>
</feature>
<feature type="region of interest" description="Disordered" evidence="2">
    <location>
        <begin position="102"/>
        <end position="127"/>
    </location>
</feature>
<organism evidence="5 6">
    <name type="scientific">Mesorhabditis spiculigera</name>
    <dbReference type="NCBI Taxonomy" id="96644"/>
    <lineage>
        <taxon>Eukaryota</taxon>
        <taxon>Metazoa</taxon>
        <taxon>Ecdysozoa</taxon>
        <taxon>Nematoda</taxon>
        <taxon>Chromadorea</taxon>
        <taxon>Rhabditida</taxon>
        <taxon>Rhabditina</taxon>
        <taxon>Rhabditomorpha</taxon>
        <taxon>Rhabditoidea</taxon>
        <taxon>Rhabditidae</taxon>
        <taxon>Mesorhabditinae</taxon>
        <taxon>Mesorhabditis</taxon>
    </lineage>
</organism>
<name>A0AA36GFX2_9BILA</name>
<feature type="signal peptide" evidence="3">
    <location>
        <begin position="1"/>
        <end position="17"/>
    </location>
</feature>
<feature type="non-terminal residue" evidence="5">
    <location>
        <position position="127"/>
    </location>
</feature>
<evidence type="ECO:0000256" key="3">
    <source>
        <dbReference type="SAM" id="SignalP"/>
    </source>
</evidence>
<keyword evidence="6" id="KW-1185">Reference proteome</keyword>
<dbReference type="InterPro" id="IPR008139">
    <property type="entry name" value="SaposinB_dom"/>
</dbReference>
<dbReference type="SUPFAM" id="SSF47862">
    <property type="entry name" value="Saposin"/>
    <property type="match status" value="1"/>
</dbReference>
<sequence>MLKYLLLVAFAAVVVIAQRGHDPCHDCDFIIRQAEHHFHNNITDKTALKQELLVECQWLGRREGQQAAAHCTDVVNKQIDKIFADLQAGDRIWQTCEDIGECQPHTGGTRPIPASTPQAPRQMKQRH</sequence>